<gene>
    <name evidence="1" type="ORF">N8T08_010831</name>
</gene>
<proteinExistence type="predicted"/>
<accession>A0ACC3BD45</accession>
<dbReference type="EMBL" id="JAOPJF010000009">
    <property type="protein sequence ID" value="KAK1148186.1"/>
    <property type="molecule type" value="Genomic_DNA"/>
</dbReference>
<evidence type="ECO:0000313" key="1">
    <source>
        <dbReference type="EMBL" id="KAK1148186.1"/>
    </source>
</evidence>
<comment type="caution">
    <text evidence="1">The sequence shown here is derived from an EMBL/GenBank/DDBJ whole genome shotgun (WGS) entry which is preliminary data.</text>
</comment>
<protein>
    <submittedName>
        <fullName evidence="1">Uncharacterized protein</fullName>
    </submittedName>
</protein>
<reference evidence="1 2" key="1">
    <citation type="journal article" date="2023" name="ACS Omega">
        <title>Identification of the Neoaspergillic Acid Biosynthesis Gene Cluster by Establishing an In Vitro CRISPR-Ribonucleoprotein Genetic System in Aspergillus melleus.</title>
        <authorList>
            <person name="Yuan B."/>
            <person name="Grau M.F."/>
            <person name="Murata R.M."/>
            <person name="Torok T."/>
            <person name="Venkateswaran K."/>
            <person name="Stajich J.E."/>
            <person name="Wang C.C.C."/>
        </authorList>
    </citation>
    <scope>NUCLEOTIDE SEQUENCE [LARGE SCALE GENOMIC DNA]</scope>
    <source>
        <strain evidence="1 2">IMV 1140</strain>
    </source>
</reference>
<evidence type="ECO:0000313" key="2">
    <source>
        <dbReference type="Proteomes" id="UP001177260"/>
    </source>
</evidence>
<sequence>MSVYSFTYLPFIEIVVVGIFIFWSRSLRKKHTDDLPGPKNRAMSQSPNPSLRRDKDNAEPTTFIEQYIPLKPERKPWPSPGPRESQLDSEKTPPDLPTAMPEDRWVKLPFQRGGVPYHGSATVLAATRRLREVIAHDLPWEDRIAVSMYEQAGEYIKRWEALKDIQIRLRSKGKNLSRVDQRNMGFYHWSAERILLMAIDWVLEKEEHDNRLEDAINREQARIRRQRGAHQLGPILVNRGAQPE</sequence>
<organism evidence="1 2">
    <name type="scientific">Aspergillus melleus</name>
    <dbReference type="NCBI Taxonomy" id="138277"/>
    <lineage>
        <taxon>Eukaryota</taxon>
        <taxon>Fungi</taxon>
        <taxon>Dikarya</taxon>
        <taxon>Ascomycota</taxon>
        <taxon>Pezizomycotina</taxon>
        <taxon>Eurotiomycetes</taxon>
        <taxon>Eurotiomycetidae</taxon>
        <taxon>Eurotiales</taxon>
        <taxon>Aspergillaceae</taxon>
        <taxon>Aspergillus</taxon>
        <taxon>Aspergillus subgen. Circumdati</taxon>
    </lineage>
</organism>
<keyword evidence="2" id="KW-1185">Reference proteome</keyword>
<name>A0ACC3BD45_9EURO</name>
<dbReference type="Proteomes" id="UP001177260">
    <property type="component" value="Unassembled WGS sequence"/>
</dbReference>